<dbReference type="PANTHER" id="PTHR45528:SF11">
    <property type="entry name" value="HISTIDINE KINASE"/>
    <property type="match status" value="1"/>
</dbReference>
<dbReference type="CDD" id="cd16922">
    <property type="entry name" value="HATPase_EvgS-ArcB-TorS-like"/>
    <property type="match status" value="1"/>
</dbReference>
<dbReference type="GO" id="GO:0005886">
    <property type="term" value="C:plasma membrane"/>
    <property type="evidence" value="ECO:0007669"/>
    <property type="project" value="UniProtKB-SubCell"/>
</dbReference>
<evidence type="ECO:0000259" key="19">
    <source>
        <dbReference type="PROSITE" id="PS50885"/>
    </source>
</evidence>
<evidence type="ECO:0000256" key="13">
    <source>
        <dbReference type="ARBA" id="ARBA00023026"/>
    </source>
</evidence>
<evidence type="ECO:0000256" key="2">
    <source>
        <dbReference type="ARBA" id="ARBA00004651"/>
    </source>
</evidence>
<protein>
    <recommendedName>
        <fullName evidence="16">Heme sensor protein HssS</fullName>
        <ecNumber evidence="3">2.7.13.3</ecNumber>
    </recommendedName>
</protein>
<evidence type="ECO:0000256" key="8">
    <source>
        <dbReference type="ARBA" id="ARBA00022741"/>
    </source>
</evidence>
<dbReference type="EC" id="2.7.13.3" evidence="3"/>
<keyword evidence="12" id="KW-0902">Two-component regulatory system</keyword>
<dbReference type="SMART" id="SM00387">
    <property type="entry name" value="HATPase_c"/>
    <property type="match status" value="1"/>
</dbReference>
<keyword evidence="8" id="KW-0547">Nucleotide-binding</keyword>
<dbReference type="CDD" id="cd00082">
    <property type="entry name" value="HisKA"/>
    <property type="match status" value="1"/>
</dbReference>
<keyword evidence="6" id="KW-0808">Transferase</keyword>
<comment type="catalytic activity">
    <reaction evidence="1">
        <text>ATP + protein L-histidine = ADP + protein N-phospho-L-histidine.</text>
        <dbReference type="EC" id="2.7.13.3"/>
    </reaction>
</comment>
<dbReference type="InterPro" id="IPR003661">
    <property type="entry name" value="HisK_dim/P_dom"/>
</dbReference>
<evidence type="ECO:0000256" key="3">
    <source>
        <dbReference type="ARBA" id="ARBA00012438"/>
    </source>
</evidence>
<organism evidence="20 21">
    <name type="scientific">Paenibacillus validus</name>
    <dbReference type="NCBI Taxonomy" id="44253"/>
    <lineage>
        <taxon>Bacteria</taxon>
        <taxon>Bacillati</taxon>
        <taxon>Bacillota</taxon>
        <taxon>Bacilli</taxon>
        <taxon>Bacillales</taxon>
        <taxon>Paenibacillaceae</taxon>
        <taxon>Paenibacillus</taxon>
    </lineage>
</organism>
<dbReference type="Pfam" id="PF02518">
    <property type="entry name" value="HATPase_c"/>
    <property type="match status" value="1"/>
</dbReference>
<keyword evidence="5" id="KW-0597">Phosphoprotein</keyword>
<evidence type="ECO:0000313" key="21">
    <source>
        <dbReference type="Proteomes" id="UP000450917"/>
    </source>
</evidence>
<dbReference type="PROSITE" id="PS50109">
    <property type="entry name" value="HIS_KIN"/>
    <property type="match status" value="1"/>
</dbReference>
<keyword evidence="7 17" id="KW-0812">Transmembrane</keyword>
<evidence type="ECO:0000256" key="10">
    <source>
        <dbReference type="ARBA" id="ARBA00022840"/>
    </source>
</evidence>
<name>A0A7X2ZBC7_9BACL</name>
<keyword evidence="4" id="KW-1003">Cell membrane</keyword>
<dbReference type="GO" id="GO:0000155">
    <property type="term" value="F:phosphorelay sensor kinase activity"/>
    <property type="evidence" value="ECO:0007669"/>
    <property type="project" value="InterPro"/>
</dbReference>
<evidence type="ECO:0000256" key="1">
    <source>
        <dbReference type="ARBA" id="ARBA00000085"/>
    </source>
</evidence>
<keyword evidence="9" id="KW-0418">Kinase</keyword>
<keyword evidence="13" id="KW-0843">Virulence</keyword>
<evidence type="ECO:0000256" key="5">
    <source>
        <dbReference type="ARBA" id="ARBA00022553"/>
    </source>
</evidence>
<evidence type="ECO:0000256" key="7">
    <source>
        <dbReference type="ARBA" id="ARBA00022692"/>
    </source>
</evidence>
<dbReference type="FunFam" id="3.30.565.10:FF:000006">
    <property type="entry name" value="Sensor histidine kinase WalK"/>
    <property type="match status" value="1"/>
</dbReference>
<keyword evidence="21" id="KW-1185">Reference proteome</keyword>
<evidence type="ECO:0000256" key="17">
    <source>
        <dbReference type="SAM" id="Phobius"/>
    </source>
</evidence>
<dbReference type="EMBL" id="WNZX01000007">
    <property type="protein sequence ID" value="MUG71165.1"/>
    <property type="molecule type" value="Genomic_DNA"/>
</dbReference>
<evidence type="ECO:0000259" key="18">
    <source>
        <dbReference type="PROSITE" id="PS50109"/>
    </source>
</evidence>
<comment type="subcellular location">
    <subcellularLocation>
        <location evidence="2">Cell membrane</location>
        <topology evidence="2">Multi-pass membrane protein</topology>
    </subcellularLocation>
</comment>
<evidence type="ECO:0000256" key="11">
    <source>
        <dbReference type="ARBA" id="ARBA00022989"/>
    </source>
</evidence>
<comment type="caution">
    <text evidence="20">The sequence shown here is derived from an EMBL/GenBank/DDBJ whole genome shotgun (WGS) entry which is preliminary data.</text>
</comment>
<dbReference type="Gene3D" id="1.10.287.130">
    <property type="match status" value="1"/>
</dbReference>
<keyword evidence="14 17" id="KW-0472">Membrane</keyword>
<accession>A0A7X2ZBC7</accession>
<dbReference type="RefSeq" id="WP_330164519.1">
    <property type="nucleotide sequence ID" value="NZ_WNZX01000007.1"/>
</dbReference>
<dbReference type="Gene3D" id="6.10.340.10">
    <property type="match status" value="1"/>
</dbReference>
<feature type="domain" description="Histidine kinase" evidence="18">
    <location>
        <begin position="235"/>
        <end position="450"/>
    </location>
</feature>
<dbReference type="SMART" id="SM00304">
    <property type="entry name" value="HAMP"/>
    <property type="match status" value="1"/>
</dbReference>
<dbReference type="GO" id="GO:0005524">
    <property type="term" value="F:ATP binding"/>
    <property type="evidence" value="ECO:0007669"/>
    <property type="project" value="UniProtKB-KW"/>
</dbReference>
<evidence type="ECO:0000313" key="20">
    <source>
        <dbReference type="EMBL" id="MUG71165.1"/>
    </source>
</evidence>
<proteinExistence type="predicted"/>
<evidence type="ECO:0000256" key="16">
    <source>
        <dbReference type="ARBA" id="ARBA00040841"/>
    </source>
</evidence>
<dbReference type="InterPro" id="IPR036890">
    <property type="entry name" value="HATPase_C_sf"/>
</dbReference>
<evidence type="ECO:0000256" key="6">
    <source>
        <dbReference type="ARBA" id="ARBA00022679"/>
    </source>
</evidence>
<dbReference type="SMART" id="SM00388">
    <property type="entry name" value="HisKA"/>
    <property type="match status" value="1"/>
</dbReference>
<evidence type="ECO:0000256" key="15">
    <source>
        <dbReference type="ARBA" id="ARBA00037219"/>
    </source>
</evidence>
<dbReference type="CDD" id="cd06225">
    <property type="entry name" value="HAMP"/>
    <property type="match status" value="1"/>
</dbReference>
<dbReference type="InterPro" id="IPR050398">
    <property type="entry name" value="HssS/ArlS-like"/>
</dbReference>
<dbReference type="Proteomes" id="UP000450917">
    <property type="component" value="Unassembled WGS sequence"/>
</dbReference>
<dbReference type="SUPFAM" id="SSF55874">
    <property type="entry name" value="ATPase domain of HSP90 chaperone/DNA topoisomerase II/histidine kinase"/>
    <property type="match status" value="1"/>
</dbReference>
<dbReference type="InterPro" id="IPR003594">
    <property type="entry name" value="HATPase_dom"/>
</dbReference>
<dbReference type="Pfam" id="PF00672">
    <property type="entry name" value="HAMP"/>
    <property type="match status" value="1"/>
</dbReference>
<keyword evidence="11 17" id="KW-1133">Transmembrane helix</keyword>
<dbReference type="InterPro" id="IPR036097">
    <property type="entry name" value="HisK_dim/P_sf"/>
</dbReference>
<evidence type="ECO:0000256" key="4">
    <source>
        <dbReference type="ARBA" id="ARBA00022475"/>
    </source>
</evidence>
<sequence>MIRSLYLRVVLTFLLAVTFGLIVAFFATTYVYRDRIELGIEEEMVNTAQDIAETYRLMGNSAADKYMGERHWVKAYSITIVDDEGGRKTYGARRDGETIPDEAVRSVLNGGIYRGDGPPFHRTIGYPLQTGTSRHAVFVQAARTEQLNDLRKIVLTSLLIELGVGSLFILIAARYLVQPLKLMTVATRRIAKGNFNIRLNWGKRKDELGELARSFSDMAEELKQLEQMRRDFVSNVSHEIQSPLTSISGFSKLIRDPGMPANERNQYLDIIETESLRLSRLSENLLKLASLESEHHPFHPVTFDLDEQLRRVVVALEPQWSAKELELELELPRVKITGDPDQLNQVWINLFGNAVKFTPREGRVSIRLEALTDRVKVVIADTGIGIKEEDLEPIFTRFYKADRARQRELGGSGLGLSIVRKIVELHQGSVEVQSQPGQGATFIVTLPSVPAAPKSM</sequence>
<dbReference type="InterPro" id="IPR005467">
    <property type="entry name" value="His_kinase_dom"/>
</dbReference>
<dbReference type="PRINTS" id="PR00344">
    <property type="entry name" value="BCTRLSENSOR"/>
</dbReference>
<evidence type="ECO:0000256" key="12">
    <source>
        <dbReference type="ARBA" id="ARBA00023012"/>
    </source>
</evidence>
<dbReference type="AlphaFoldDB" id="A0A7X2ZBC7"/>
<reference evidence="20 21" key="1">
    <citation type="submission" date="2019-11" db="EMBL/GenBank/DDBJ databases">
        <title>Draft genome sequences of five Paenibacillus species of dairy origin.</title>
        <authorList>
            <person name="Olajide A.M."/>
            <person name="Chen S."/>
            <person name="Lapointe G."/>
        </authorList>
    </citation>
    <scope>NUCLEOTIDE SEQUENCE [LARGE SCALE GENOMIC DNA]</scope>
    <source>
        <strain evidence="20 21">2CS3</strain>
    </source>
</reference>
<dbReference type="SUPFAM" id="SSF47384">
    <property type="entry name" value="Homodimeric domain of signal transducing histidine kinase"/>
    <property type="match status" value="1"/>
</dbReference>
<feature type="domain" description="HAMP" evidence="19">
    <location>
        <begin position="174"/>
        <end position="227"/>
    </location>
</feature>
<feature type="transmembrane region" description="Helical" evidence="17">
    <location>
        <begin position="153"/>
        <end position="177"/>
    </location>
</feature>
<keyword evidence="10" id="KW-0067">ATP-binding</keyword>
<dbReference type="FunFam" id="1.10.287.130:FF:000001">
    <property type="entry name" value="Two-component sensor histidine kinase"/>
    <property type="match status" value="1"/>
</dbReference>
<dbReference type="Gene3D" id="3.30.565.10">
    <property type="entry name" value="Histidine kinase-like ATPase, C-terminal domain"/>
    <property type="match status" value="1"/>
</dbReference>
<comment type="function">
    <text evidence="15">Member of the two-component regulatory system HssS/HssR involved in intracellular heme homeostasis and tempering of staphylococcal virulence. HssS functions as a heme sensor histidine kinase which is autophosphorylated at a histidine residue and transfers its phosphate group to an aspartate residue of HssR. HssR/HssS activates the expression of hrtAB, an efflux pump, in response to extracellular heme, hemin, hemoglobin or blood.</text>
</comment>
<dbReference type="SUPFAM" id="SSF158472">
    <property type="entry name" value="HAMP domain-like"/>
    <property type="match status" value="1"/>
</dbReference>
<feature type="transmembrane region" description="Helical" evidence="17">
    <location>
        <begin position="6"/>
        <end position="32"/>
    </location>
</feature>
<evidence type="ECO:0000256" key="9">
    <source>
        <dbReference type="ARBA" id="ARBA00022777"/>
    </source>
</evidence>
<dbReference type="PROSITE" id="PS50885">
    <property type="entry name" value="HAMP"/>
    <property type="match status" value="1"/>
</dbReference>
<dbReference type="Pfam" id="PF00512">
    <property type="entry name" value="HisKA"/>
    <property type="match status" value="1"/>
</dbReference>
<dbReference type="InterPro" id="IPR004358">
    <property type="entry name" value="Sig_transdc_His_kin-like_C"/>
</dbReference>
<dbReference type="InterPro" id="IPR003660">
    <property type="entry name" value="HAMP_dom"/>
</dbReference>
<evidence type="ECO:0000256" key="14">
    <source>
        <dbReference type="ARBA" id="ARBA00023136"/>
    </source>
</evidence>
<gene>
    <name evidence="20" type="ORF">GNP93_10765</name>
</gene>
<dbReference type="PANTHER" id="PTHR45528">
    <property type="entry name" value="SENSOR HISTIDINE KINASE CPXA"/>
    <property type="match status" value="1"/>
</dbReference>